<evidence type="ECO:0000313" key="2">
    <source>
        <dbReference type="EMBL" id="KAG7041283.1"/>
    </source>
</evidence>
<dbReference type="AlphaFoldDB" id="A0A9P7QUC6"/>
<comment type="caution">
    <text evidence="2">The sequence shown here is derived from an EMBL/GenBank/DDBJ whole genome shotgun (WGS) entry which is preliminary data.</text>
</comment>
<dbReference type="EMBL" id="JAESDN010000015">
    <property type="protein sequence ID" value="KAG7041283.1"/>
    <property type="molecule type" value="Genomic_DNA"/>
</dbReference>
<feature type="transmembrane region" description="Helical" evidence="1">
    <location>
        <begin position="28"/>
        <end position="46"/>
    </location>
</feature>
<sequence length="47" mass="4977">MATGAANTSTPDLVGWVAGPETRGTLTLVWSCVITIFACTWTVLHLN</sequence>
<keyword evidence="1" id="KW-1133">Transmembrane helix</keyword>
<protein>
    <submittedName>
        <fullName evidence="2">Major facilitator superfamily domain general substrate transporter protein</fullName>
    </submittedName>
</protein>
<proteinExistence type="predicted"/>
<name>A0A9P7QUC6_9PEZI</name>
<keyword evidence="3" id="KW-1185">Reference proteome</keyword>
<dbReference type="PANTHER" id="PTHR35043:SF8">
    <property type="entry name" value="DUF4220 DOMAIN-CONTAINING PROTEIN"/>
    <property type="match status" value="1"/>
</dbReference>
<accession>A0A9P7QUC6</accession>
<dbReference type="Proteomes" id="UP000699042">
    <property type="component" value="Unassembled WGS sequence"/>
</dbReference>
<reference evidence="2" key="1">
    <citation type="submission" date="2021-05" db="EMBL/GenBank/DDBJ databases">
        <title>Comparative genomics of three Colletotrichum scovillei strains and genetic complementation revealed genes involved fungal growth and virulence on chili pepper.</title>
        <authorList>
            <person name="Hsieh D.-K."/>
            <person name="Chuang S.-C."/>
            <person name="Chen C.-Y."/>
            <person name="Chao Y.-T."/>
            <person name="Lu M.-Y.J."/>
            <person name="Lee M.-H."/>
            <person name="Shih M.-C."/>
        </authorList>
    </citation>
    <scope>NUCLEOTIDE SEQUENCE</scope>
    <source>
        <strain evidence="2">Coll-153</strain>
    </source>
</reference>
<evidence type="ECO:0000313" key="3">
    <source>
        <dbReference type="Proteomes" id="UP000699042"/>
    </source>
</evidence>
<keyword evidence="1" id="KW-0472">Membrane</keyword>
<keyword evidence="1" id="KW-0812">Transmembrane</keyword>
<dbReference type="PANTHER" id="PTHR35043">
    <property type="entry name" value="TRANSCRIPTION FACTOR DOMAIN-CONTAINING PROTEIN"/>
    <property type="match status" value="1"/>
</dbReference>
<gene>
    <name evidence="2" type="ORF">JMJ77_003390</name>
</gene>
<evidence type="ECO:0000256" key="1">
    <source>
        <dbReference type="SAM" id="Phobius"/>
    </source>
</evidence>
<organism evidence="2 3">
    <name type="scientific">Colletotrichum scovillei</name>
    <dbReference type="NCBI Taxonomy" id="1209932"/>
    <lineage>
        <taxon>Eukaryota</taxon>
        <taxon>Fungi</taxon>
        <taxon>Dikarya</taxon>
        <taxon>Ascomycota</taxon>
        <taxon>Pezizomycotina</taxon>
        <taxon>Sordariomycetes</taxon>
        <taxon>Hypocreomycetidae</taxon>
        <taxon>Glomerellales</taxon>
        <taxon>Glomerellaceae</taxon>
        <taxon>Colletotrichum</taxon>
        <taxon>Colletotrichum acutatum species complex</taxon>
    </lineage>
</organism>